<feature type="region of interest" description="Disordered" evidence="9">
    <location>
        <begin position="94"/>
        <end position="113"/>
    </location>
</feature>
<dbReference type="HAMAP" id="MF_03100">
    <property type="entry name" value="Endonuc_su_Slx1"/>
    <property type="match status" value="1"/>
</dbReference>
<feature type="compositionally biased region" description="Low complexity" evidence="9">
    <location>
        <begin position="429"/>
        <end position="439"/>
    </location>
</feature>
<feature type="region of interest" description="Disordered" evidence="9">
    <location>
        <begin position="410"/>
        <end position="444"/>
    </location>
</feature>
<dbReference type="InterPro" id="IPR013083">
    <property type="entry name" value="Znf_RING/FYVE/PHD"/>
</dbReference>
<feature type="compositionally biased region" description="Polar residues" evidence="9">
    <location>
        <begin position="410"/>
        <end position="428"/>
    </location>
</feature>
<feature type="region of interest" description="Disordered" evidence="9">
    <location>
        <begin position="547"/>
        <end position="575"/>
    </location>
</feature>
<comment type="cofactor">
    <cofactor evidence="8">
        <name>a divalent metal cation</name>
        <dbReference type="ChEBI" id="CHEBI:60240"/>
    </cofactor>
</comment>
<feature type="region of interest" description="Disordered" evidence="9">
    <location>
        <begin position="661"/>
        <end position="722"/>
    </location>
</feature>
<dbReference type="EMBL" id="KZ819635">
    <property type="protein sequence ID" value="PWN91822.1"/>
    <property type="molecule type" value="Genomic_DNA"/>
</dbReference>
<dbReference type="InterPro" id="IPR000305">
    <property type="entry name" value="GIY-YIG_endonuc"/>
</dbReference>
<feature type="compositionally biased region" description="Polar residues" evidence="9">
    <location>
        <begin position="97"/>
        <end position="113"/>
    </location>
</feature>
<keyword evidence="2 8" id="KW-0255">Endonuclease</keyword>
<keyword evidence="4 8" id="KW-0378">Hydrolase</keyword>
<sequence length="722" mass="78913">MPSTSSVDSHVVPPFYACYLLRSYATPSSTRTYIGSTPDVRRRKRQHNGELSQGAVKTQRGRPWEMQMIVWGFPSKIAALQFEWAWQKPHLSRHLRTNPQNKPSEGAPTPSQQQQIALPLFTDTPLTQCPVGPDGSRALPPTSIQSCMLVARALLRSEPFSTWGLRVSLFEEWAWVAWSRLEAQLAGRASMMTDEERCVGLAPRKSRLGRRLLSNEAACDFHGVDGKRDSLLDVAPEDRSALKLPETQSTNAPKGSKKAVQEGAPPGSWPERLPRTATPRAMGACWSLLERAPMASPSSASGAILEKEKGNTSEEEEDMDRPSRELPSLRYDDSDVTQCTWLRFEAYLRHKAISVEDVVQGEDGGRGDRAGRKRDRCALCNRDVWLDDHTTYSLCPSPLRELRPVPLCSSSNTTSRHTDQPTLSQLGFSSSKSTATSASDPPAEEERAASHCLDVFHIDCLARCFLAQEQAAASSGNLVADKEVETDQYVLPIGGCCPTCFPTASAEEGDWTRWNEVARSVFRRRERVQKEIVELEKRRMLEARLARQRPKGVASKRGAKAATKGVLASADGMAGGRDEVMAEEHERELEAARSRRTGLLGELDKVSIKAGLGVLPLEKPSLQNRNQSSGSVAPATSSTAASTKKRNLLGDLDALLNSSDSAYSSSSSAAAKSAKSQEKEPSAAFKAPPPSFSASSKTSSAMVDKPAKKVRPITNTTIIDLT</sequence>
<evidence type="ECO:0000256" key="8">
    <source>
        <dbReference type="HAMAP-Rule" id="MF_03100"/>
    </source>
</evidence>
<dbReference type="CDD" id="cd10455">
    <property type="entry name" value="GIY-YIG_SLX1"/>
    <property type="match status" value="1"/>
</dbReference>
<dbReference type="GO" id="GO:0033557">
    <property type="term" value="C:Slx1-Slx4 complex"/>
    <property type="evidence" value="ECO:0007669"/>
    <property type="project" value="UniProtKB-UniRule"/>
</dbReference>
<feature type="region of interest" description="Disordered" evidence="9">
    <location>
        <begin position="619"/>
        <end position="644"/>
    </location>
</feature>
<gene>
    <name evidence="11" type="ORF">FA10DRAFT_300400</name>
</gene>
<proteinExistence type="inferred from homology"/>
<feature type="region of interest" description="Disordered" evidence="9">
    <location>
        <begin position="239"/>
        <end position="276"/>
    </location>
</feature>
<evidence type="ECO:0000256" key="7">
    <source>
        <dbReference type="ARBA" id="ARBA00023242"/>
    </source>
</evidence>
<dbReference type="GO" id="GO:0017108">
    <property type="term" value="F:5'-flap endonuclease activity"/>
    <property type="evidence" value="ECO:0007669"/>
    <property type="project" value="InterPro"/>
</dbReference>
<feature type="compositionally biased region" description="Low complexity" evidence="9">
    <location>
        <begin position="661"/>
        <end position="674"/>
    </location>
</feature>
<dbReference type="AlphaFoldDB" id="A0A316YRS9"/>
<organism evidence="11 12">
    <name type="scientific">Acaromyces ingoldii</name>
    <dbReference type="NCBI Taxonomy" id="215250"/>
    <lineage>
        <taxon>Eukaryota</taxon>
        <taxon>Fungi</taxon>
        <taxon>Dikarya</taxon>
        <taxon>Basidiomycota</taxon>
        <taxon>Ustilaginomycotina</taxon>
        <taxon>Exobasidiomycetes</taxon>
        <taxon>Exobasidiales</taxon>
        <taxon>Cryptobasidiaceae</taxon>
        <taxon>Acaromyces</taxon>
    </lineage>
</organism>
<dbReference type="STRING" id="215250.A0A316YRS9"/>
<keyword evidence="12" id="KW-1185">Reference proteome</keyword>
<evidence type="ECO:0000256" key="5">
    <source>
        <dbReference type="ARBA" id="ARBA00023172"/>
    </source>
</evidence>
<keyword evidence="5 8" id="KW-0233">DNA recombination</keyword>
<keyword evidence="1 8" id="KW-0540">Nuclease</keyword>
<comment type="subcellular location">
    <subcellularLocation>
        <location evidence="8">Nucleus</location>
    </subcellularLocation>
</comment>
<dbReference type="GO" id="GO:0000724">
    <property type="term" value="P:double-strand break repair via homologous recombination"/>
    <property type="evidence" value="ECO:0007669"/>
    <property type="project" value="TreeGrafter"/>
</dbReference>
<dbReference type="OrthoDB" id="24645at2759"/>
<comment type="function">
    <text evidence="8">Catalytic subunit of the SLX1-SLX4 structure-specific endonuclease that resolves DNA secondary structures generated during DNA repair and recombination. Has endonuclease activity towards branched DNA substrates, introducing single-strand cuts in duplex DNA close to junctions with ss-DNA.</text>
</comment>
<evidence type="ECO:0000256" key="1">
    <source>
        <dbReference type="ARBA" id="ARBA00022722"/>
    </source>
</evidence>
<accession>A0A316YRS9</accession>
<evidence type="ECO:0000256" key="6">
    <source>
        <dbReference type="ARBA" id="ARBA00023204"/>
    </source>
</evidence>
<dbReference type="Proteomes" id="UP000245768">
    <property type="component" value="Unassembled WGS sequence"/>
</dbReference>
<evidence type="ECO:0000259" key="10">
    <source>
        <dbReference type="PROSITE" id="PS50164"/>
    </source>
</evidence>
<dbReference type="PANTHER" id="PTHR20208:SF10">
    <property type="entry name" value="STRUCTURE-SPECIFIC ENDONUCLEASE SUBUNIT SLX1"/>
    <property type="match status" value="1"/>
</dbReference>
<comment type="caution">
    <text evidence="8">Lacks conserved residue(s) required for the propagation of feature annotation.</text>
</comment>
<dbReference type="GO" id="GO:0008821">
    <property type="term" value="F:crossover junction DNA endonuclease activity"/>
    <property type="evidence" value="ECO:0007669"/>
    <property type="project" value="TreeGrafter"/>
</dbReference>
<feature type="compositionally biased region" description="Low complexity" evidence="9">
    <location>
        <begin position="293"/>
        <end position="303"/>
    </location>
</feature>
<dbReference type="RefSeq" id="XP_025379020.1">
    <property type="nucleotide sequence ID" value="XM_025524838.1"/>
</dbReference>
<dbReference type="Gene3D" id="3.40.1440.10">
    <property type="entry name" value="GIY-YIG endonuclease"/>
    <property type="match status" value="1"/>
</dbReference>
<evidence type="ECO:0000256" key="4">
    <source>
        <dbReference type="ARBA" id="ARBA00022801"/>
    </source>
</evidence>
<evidence type="ECO:0000256" key="3">
    <source>
        <dbReference type="ARBA" id="ARBA00022763"/>
    </source>
</evidence>
<evidence type="ECO:0000256" key="2">
    <source>
        <dbReference type="ARBA" id="ARBA00022759"/>
    </source>
</evidence>
<keyword evidence="6 8" id="KW-0234">DNA repair</keyword>
<evidence type="ECO:0000313" key="11">
    <source>
        <dbReference type="EMBL" id="PWN91822.1"/>
    </source>
</evidence>
<dbReference type="SUPFAM" id="SSF82771">
    <property type="entry name" value="GIY-YIG endonuclease"/>
    <property type="match status" value="1"/>
</dbReference>
<dbReference type="Gene3D" id="3.30.40.10">
    <property type="entry name" value="Zinc/RING finger domain, C3HC4 (zinc finger)"/>
    <property type="match status" value="1"/>
</dbReference>
<feature type="region of interest" description="Disordered" evidence="9">
    <location>
        <begin position="35"/>
        <end position="59"/>
    </location>
</feature>
<evidence type="ECO:0000313" key="12">
    <source>
        <dbReference type="Proteomes" id="UP000245768"/>
    </source>
</evidence>
<dbReference type="FunFam" id="3.40.1440.10:FF:000006">
    <property type="entry name" value="Structure-specific endonuclease subunit SLX1"/>
    <property type="match status" value="1"/>
</dbReference>
<feature type="compositionally biased region" description="Polar residues" evidence="9">
    <location>
        <begin position="713"/>
        <end position="722"/>
    </location>
</feature>
<feature type="compositionally biased region" description="Low complexity" evidence="9">
    <location>
        <begin position="628"/>
        <end position="642"/>
    </location>
</feature>
<dbReference type="InterPro" id="IPR027520">
    <property type="entry name" value="Slx1"/>
</dbReference>
<dbReference type="InParanoid" id="A0A316YRS9"/>
<dbReference type="PROSITE" id="PS50164">
    <property type="entry name" value="GIY_YIG"/>
    <property type="match status" value="1"/>
</dbReference>
<protein>
    <recommendedName>
        <fullName evidence="10">GIY-YIG domain-containing protein</fullName>
    </recommendedName>
</protein>
<name>A0A316YRS9_9BASI</name>
<feature type="domain" description="GIY-YIG" evidence="10">
    <location>
        <begin position="14"/>
        <end position="96"/>
    </location>
</feature>
<dbReference type="InterPro" id="IPR035901">
    <property type="entry name" value="GIY-YIG_endonuc_sf"/>
</dbReference>
<comment type="similarity">
    <text evidence="8">Belongs to the SLX1 family.</text>
</comment>
<dbReference type="Pfam" id="PF01541">
    <property type="entry name" value="GIY-YIG"/>
    <property type="match status" value="1"/>
</dbReference>
<dbReference type="InterPro" id="IPR050381">
    <property type="entry name" value="SLX1_endonuclease"/>
</dbReference>
<comment type="subunit">
    <text evidence="8">Forms a heterodimer with SLX4.</text>
</comment>
<dbReference type="PANTHER" id="PTHR20208">
    <property type="entry name" value="STRUCTURE-SPECIFIC ENDONUCLEASE SUBUNIT SLX1"/>
    <property type="match status" value="1"/>
</dbReference>
<evidence type="ECO:0000256" key="9">
    <source>
        <dbReference type="SAM" id="MobiDB-lite"/>
    </source>
</evidence>
<feature type="region of interest" description="Disordered" evidence="9">
    <location>
        <begin position="293"/>
        <end position="329"/>
    </location>
</feature>
<reference evidence="11 12" key="1">
    <citation type="journal article" date="2018" name="Mol. Biol. Evol.">
        <title>Broad Genomic Sampling Reveals a Smut Pathogenic Ancestry of the Fungal Clade Ustilaginomycotina.</title>
        <authorList>
            <person name="Kijpornyongpan T."/>
            <person name="Mondo S.J."/>
            <person name="Barry K."/>
            <person name="Sandor L."/>
            <person name="Lee J."/>
            <person name="Lipzen A."/>
            <person name="Pangilinan J."/>
            <person name="LaButti K."/>
            <person name="Hainaut M."/>
            <person name="Henrissat B."/>
            <person name="Grigoriev I.V."/>
            <person name="Spatafora J.W."/>
            <person name="Aime M.C."/>
        </authorList>
    </citation>
    <scope>NUCLEOTIDE SEQUENCE [LARGE SCALE GENOMIC DNA]</scope>
    <source>
        <strain evidence="11 12">MCA 4198</strain>
    </source>
</reference>
<feature type="compositionally biased region" description="Low complexity" evidence="9">
    <location>
        <begin position="682"/>
        <end position="701"/>
    </location>
</feature>
<keyword evidence="7 8" id="KW-0539">Nucleus</keyword>
<keyword evidence="3 8" id="KW-0227">DNA damage</keyword>
<dbReference type="GeneID" id="37046754"/>